<evidence type="ECO:0000313" key="1">
    <source>
        <dbReference type="EMBL" id="KAF7050256.1"/>
    </source>
</evidence>
<sequence length="99" mass="10841">DGCSEERVLAGVVQHDGALAPHEDLRGVLVHGPLAVSNVWHVLQKNGEASVYNSKFLHQQSSVRGRPCHPPHCSWRSPWNGMSAVRIGSSRRYSQDGCS</sequence>
<gene>
    <name evidence="1" type="ORF">CFC21_058645</name>
</gene>
<comment type="caution">
    <text evidence="1">The sequence shown here is derived from an EMBL/GenBank/DDBJ whole genome shotgun (WGS) entry which is preliminary data.</text>
</comment>
<name>A0A9R1GMR1_WHEAT</name>
<proteinExistence type="predicted"/>
<reference evidence="1" key="1">
    <citation type="journal article" date="2017" name="Gigascience">
        <title>The first near-complete assembly of the hexaploid bread wheat genome, Triticum aestivum.</title>
        <authorList>
            <person name="Zimin A.V."/>
            <person name="Puiu D."/>
            <person name="Hall R."/>
            <person name="Kingan S."/>
            <person name="Clavijo B.J."/>
            <person name="Salzberg S.L."/>
        </authorList>
    </citation>
    <scope>NUCLEOTIDE SEQUENCE</scope>
    <source>
        <tissue evidence="1">Leaf</tissue>
    </source>
</reference>
<dbReference type="EMBL" id="CM022221">
    <property type="protein sequence ID" value="KAF7050256.1"/>
    <property type="molecule type" value="Genomic_DNA"/>
</dbReference>
<accession>A0A9R1GMR1</accession>
<dbReference type="AlphaFoldDB" id="A0A9R1GMR1"/>
<dbReference type="Proteomes" id="UP000815260">
    <property type="component" value="Chromosome 4B"/>
</dbReference>
<feature type="non-terminal residue" evidence="1">
    <location>
        <position position="1"/>
    </location>
</feature>
<protein>
    <submittedName>
        <fullName evidence="1">Uncharacterized protein</fullName>
    </submittedName>
</protein>
<organism evidence="1">
    <name type="scientific">Triticum aestivum</name>
    <name type="common">Wheat</name>
    <dbReference type="NCBI Taxonomy" id="4565"/>
    <lineage>
        <taxon>Eukaryota</taxon>
        <taxon>Viridiplantae</taxon>
        <taxon>Streptophyta</taxon>
        <taxon>Embryophyta</taxon>
        <taxon>Tracheophyta</taxon>
        <taxon>Spermatophyta</taxon>
        <taxon>Magnoliopsida</taxon>
        <taxon>Liliopsida</taxon>
        <taxon>Poales</taxon>
        <taxon>Poaceae</taxon>
        <taxon>BOP clade</taxon>
        <taxon>Pooideae</taxon>
        <taxon>Triticodae</taxon>
        <taxon>Triticeae</taxon>
        <taxon>Triticinae</taxon>
        <taxon>Triticum</taxon>
    </lineage>
</organism>
<reference evidence="1" key="2">
    <citation type="submission" date="2020-03" db="EMBL/GenBank/DDBJ databases">
        <title>The second near-complete assembly of the hexaploid bread wheat (Triticum aestivum) genome.</title>
        <authorList>
            <person name="Zimin A.V."/>
            <person name="Puiu D."/>
            <person name="Shumante A."/>
            <person name="Alonge M."/>
            <person name="Salzberg S.L."/>
        </authorList>
    </citation>
    <scope>NUCLEOTIDE SEQUENCE</scope>
    <source>
        <tissue evidence="1">Leaf</tissue>
    </source>
</reference>